<evidence type="ECO:0000256" key="10">
    <source>
        <dbReference type="SAM" id="Phobius"/>
    </source>
</evidence>
<dbReference type="Gene3D" id="1.25.40.10">
    <property type="entry name" value="Tetratricopeptide repeat domain"/>
    <property type="match status" value="1"/>
</dbReference>
<keyword evidence="6" id="KW-0067">ATP-binding</keyword>
<dbReference type="Pfam" id="PF02518">
    <property type="entry name" value="HATPase_c"/>
    <property type="match status" value="1"/>
</dbReference>
<keyword evidence="7" id="KW-0902">Two-component regulatory system</keyword>
<evidence type="ECO:0000256" key="1">
    <source>
        <dbReference type="ARBA" id="ARBA00000085"/>
    </source>
</evidence>
<proteinExistence type="predicted"/>
<keyword evidence="13" id="KW-1185">Reference proteome</keyword>
<keyword evidence="8" id="KW-0802">TPR repeat</keyword>
<keyword evidence="10" id="KW-0472">Membrane</keyword>
<keyword evidence="9" id="KW-0175">Coiled coil</keyword>
<evidence type="ECO:0000313" key="13">
    <source>
        <dbReference type="Proteomes" id="UP000712080"/>
    </source>
</evidence>
<dbReference type="SMART" id="SM00028">
    <property type="entry name" value="TPR"/>
    <property type="match status" value="6"/>
</dbReference>
<dbReference type="AlphaFoldDB" id="A0A972FNI6"/>
<dbReference type="SUPFAM" id="SSF47384">
    <property type="entry name" value="Homodimeric domain of signal transducing histidine kinase"/>
    <property type="match status" value="1"/>
</dbReference>
<dbReference type="SMART" id="SM00387">
    <property type="entry name" value="HATPase_c"/>
    <property type="match status" value="1"/>
</dbReference>
<feature type="repeat" description="TPR" evidence="8">
    <location>
        <begin position="283"/>
        <end position="316"/>
    </location>
</feature>
<dbReference type="EC" id="2.7.13.3" evidence="2"/>
<reference evidence="12" key="1">
    <citation type="submission" date="2020-02" db="EMBL/GenBank/DDBJ databases">
        <title>Flavobacterium sp. genome.</title>
        <authorList>
            <person name="Jung H.S."/>
            <person name="Baek J.H."/>
            <person name="Jeon C.O."/>
        </authorList>
    </citation>
    <scope>NUCLEOTIDE SEQUENCE</scope>
    <source>
        <strain evidence="12">SE-s28</strain>
    </source>
</reference>
<keyword evidence="10" id="KW-0812">Transmembrane</keyword>
<evidence type="ECO:0000256" key="6">
    <source>
        <dbReference type="ARBA" id="ARBA00022840"/>
    </source>
</evidence>
<dbReference type="SUPFAM" id="SSF48452">
    <property type="entry name" value="TPR-like"/>
    <property type="match status" value="2"/>
</dbReference>
<dbReference type="InterPro" id="IPR019734">
    <property type="entry name" value="TPR_rpt"/>
</dbReference>
<dbReference type="PROSITE" id="PS50005">
    <property type="entry name" value="TPR"/>
    <property type="match status" value="1"/>
</dbReference>
<dbReference type="GO" id="GO:0030295">
    <property type="term" value="F:protein kinase activator activity"/>
    <property type="evidence" value="ECO:0007669"/>
    <property type="project" value="TreeGrafter"/>
</dbReference>
<dbReference type="GO" id="GO:0005524">
    <property type="term" value="F:ATP binding"/>
    <property type="evidence" value="ECO:0007669"/>
    <property type="project" value="UniProtKB-KW"/>
</dbReference>
<dbReference type="CDD" id="cd00075">
    <property type="entry name" value="HATPase"/>
    <property type="match status" value="1"/>
</dbReference>
<evidence type="ECO:0000256" key="2">
    <source>
        <dbReference type="ARBA" id="ARBA00012438"/>
    </source>
</evidence>
<dbReference type="PROSITE" id="PS50109">
    <property type="entry name" value="HIS_KIN"/>
    <property type="match status" value="1"/>
</dbReference>
<dbReference type="PANTHER" id="PTHR42878">
    <property type="entry name" value="TWO-COMPONENT HISTIDINE KINASE"/>
    <property type="match status" value="1"/>
</dbReference>
<evidence type="ECO:0000256" key="8">
    <source>
        <dbReference type="PROSITE-ProRule" id="PRU00339"/>
    </source>
</evidence>
<dbReference type="InterPro" id="IPR036097">
    <property type="entry name" value="HisK_dim/P_sf"/>
</dbReference>
<dbReference type="GO" id="GO:0007234">
    <property type="term" value="P:osmosensory signaling via phosphorelay pathway"/>
    <property type="evidence" value="ECO:0007669"/>
    <property type="project" value="TreeGrafter"/>
</dbReference>
<evidence type="ECO:0000256" key="4">
    <source>
        <dbReference type="ARBA" id="ARBA00022741"/>
    </source>
</evidence>
<feature type="transmembrane region" description="Helical" evidence="10">
    <location>
        <begin position="396"/>
        <end position="414"/>
    </location>
</feature>
<protein>
    <recommendedName>
        <fullName evidence="2">histidine kinase</fullName>
        <ecNumber evidence="2">2.7.13.3</ecNumber>
    </recommendedName>
</protein>
<sequence>MNKWSALFLFFTTALCFSQVPKTLDSVKVYLKTKPKDTLYVQALNEYAFQLIQSGAETAAVREQIDAMHKLSQKLNYKTGYYKVVNMKGVLEYSHQNSQKAMGYFLRSMELIKKFKLQKKLYQTALNNVGIIYTQMGDREHATKIAMELLHYQEKYNLKPYRTFPYDQLGENLKLYKKYDEALVYYNKMLDIETGIDNDSGIAIAENKIGNVYDDMRDFAKAEKHYNHGLECARKANYKLLQTDLLTNLARIYKKTGRIEKAKSYLLECLTICDELELTTPLKIIYQNLGDVHEKEKDYVQAEKYYLKSLEISRTTTDPEGKYTINQTLSDLKETTGDYKAALAYRVAADTFKDSVFKLETAEKTEELLRKYESEKKEQLIRVKNLEISAYDKQRWYLFGGIGLMAIIGGLLFFQGWNRKRTNRKLTLLNSELDTANQTKARLFSIIGHDLRTPVSQIYQFLELQKNDPELFSGDDLKRHNQRIAASAGNLLDTMEDLLSWSKSQMDAFSIRSTRFALADVTKEITALIDQKSQINVTVAPDLMVSTDRNLFTVILRNLLQNALKASKEQQQVLLTAKKIAEVVKIEIRNSGTMPKEAQSALIEGSEINSGKSGLGLSLVHDFCRRLEIGVQVVAENDITMVRLYLPQIR</sequence>
<dbReference type="PANTHER" id="PTHR42878:SF7">
    <property type="entry name" value="SENSOR HISTIDINE KINASE GLRK"/>
    <property type="match status" value="1"/>
</dbReference>
<dbReference type="InterPro" id="IPR011990">
    <property type="entry name" value="TPR-like_helical_dom_sf"/>
</dbReference>
<dbReference type="InterPro" id="IPR036890">
    <property type="entry name" value="HATPase_C_sf"/>
</dbReference>
<keyword evidence="10" id="KW-1133">Transmembrane helix</keyword>
<evidence type="ECO:0000313" key="12">
    <source>
        <dbReference type="EMBL" id="NMH28510.1"/>
    </source>
</evidence>
<dbReference type="CDD" id="cd00082">
    <property type="entry name" value="HisKA"/>
    <property type="match status" value="1"/>
</dbReference>
<keyword evidence="3" id="KW-0808">Transferase</keyword>
<dbReference type="Pfam" id="PF13181">
    <property type="entry name" value="TPR_8"/>
    <property type="match status" value="1"/>
</dbReference>
<feature type="domain" description="Histidine kinase" evidence="11">
    <location>
        <begin position="446"/>
        <end position="650"/>
    </location>
</feature>
<dbReference type="GO" id="GO:0000156">
    <property type="term" value="F:phosphorelay response regulator activity"/>
    <property type="evidence" value="ECO:0007669"/>
    <property type="project" value="TreeGrafter"/>
</dbReference>
<accession>A0A972FNI6</accession>
<feature type="coiled-coil region" evidence="9">
    <location>
        <begin position="362"/>
        <end position="389"/>
    </location>
</feature>
<dbReference type="InterPro" id="IPR003661">
    <property type="entry name" value="HisK_dim/P_dom"/>
</dbReference>
<evidence type="ECO:0000256" key="7">
    <source>
        <dbReference type="ARBA" id="ARBA00023012"/>
    </source>
</evidence>
<dbReference type="GO" id="GO:0000155">
    <property type="term" value="F:phosphorelay sensor kinase activity"/>
    <property type="evidence" value="ECO:0007669"/>
    <property type="project" value="InterPro"/>
</dbReference>
<gene>
    <name evidence="12" type="ORF">G6047_10750</name>
</gene>
<dbReference type="SUPFAM" id="SSF55874">
    <property type="entry name" value="ATPase domain of HSP90 chaperone/DNA topoisomerase II/histidine kinase"/>
    <property type="match status" value="1"/>
</dbReference>
<dbReference type="InterPro" id="IPR003594">
    <property type="entry name" value="HATPase_dom"/>
</dbReference>
<organism evidence="12 13">
    <name type="scientific">Flavobacterium silvaticum</name>
    <dbReference type="NCBI Taxonomy" id="1852020"/>
    <lineage>
        <taxon>Bacteria</taxon>
        <taxon>Pseudomonadati</taxon>
        <taxon>Bacteroidota</taxon>
        <taxon>Flavobacteriia</taxon>
        <taxon>Flavobacteriales</taxon>
        <taxon>Flavobacteriaceae</taxon>
        <taxon>Flavobacterium</taxon>
    </lineage>
</organism>
<dbReference type="Gene3D" id="1.10.287.130">
    <property type="match status" value="1"/>
</dbReference>
<comment type="catalytic activity">
    <reaction evidence="1">
        <text>ATP + protein L-histidine = ADP + protein N-phospho-L-histidine.</text>
        <dbReference type="EC" id="2.7.13.3"/>
    </reaction>
</comment>
<dbReference type="RefSeq" id="WP_169527622.1">
    <property type="nucleotide sequence ID" value="NZ_JAAMPU010000106.1"/>
</dbReference>
<evidence type="ECO:0000256" key="9">
    <source>
        <dbReference type="SAM" id="Coils"/>
    </source>
</evidence>
<dbReference type="EMBL" id="JAAMPU010000106">
    <property type="protein sequence ID" value="NMH28510.1"/>
    <property type="molecule type" value="Genomic_DNA"/>
</dbReference>
<name>A0A972FNI6_9FLAO</name>
<comment type="caution">
    <text evidence="12">The sequence shown here is derived from an EMBL/GenBank/DDBJ whole genome shotgun (WGS) entry which is preliminary data.</text>
</comment>
<evidence type="ECO:0000256" key="3">
    <source>
        <dbReference type="ARBA" id="ARBA00022679"/>
    </source>
</evidence>
<dbReference type="InterPro" id="IPR050351">
    <property type="entry name" value="BphY/WalK/GraS-like"/>
</dbReference>
<dbReference type="InterPro" id="IPR005467">
    <property type="entry name" value="His_kinase_dom"/>
</dbReference>
<dbReference type="Gene3D" id="3.30.565.10">
    <property type="entry name" value="Histidine kinase-like ATPase, C-terminal domain"/>
    <property type="match status" value="1"/>
</dbReference>
<evidence type="ECO:0000256" key="5">
    <source>
        <dbReference type="ARBA" id="ARBA00022777"/>
    </source>
</evidence>
<evidence type="ECO:0000259" key="11">
    <source>
        <dbReference type="PROSITE" id="PS50109"/>
    </source>
</evidence>
<dbReference type="Pfam" id="PF13424">
    <property type="entry name" value="TPR_12"/>
    <property type="match status" value="1"/>
</dbReference>
<keyword evidence="4" id="KW-0547">Nucleotide-binding</keyword>
<keyword evidence="5 12" id="KW-0418">Kinase</keyword>
<dbReference type="Proteomes" id="UP000712080">
    <property type="component" value="Unassembled WGS sequence"/>
</dbReference>